<evidence type="ECO:0000313" key="6">
    <source>
        <dbReference type="EMBL" id="AIA55454.1"/>
    </source>
</evidence>
<dbReference type="Pfam" id="PF01155">
    <property type="entry name" value="HypA"/>
    <property type="match status" value="1"/>
</dbReference>
<evidence type="ECO:0000256" key="4">
    <source>
        <dbReference type="ARBA" id="ARBA00022833"/>
    </source>
</evidence>
<comment type="similarity">
    <text evidence="1 5">Belongs to the HypA/HybF family.</text>
</comment>
<keyword evidence="4 5" id="KW-0862">Zinc</keyword>
<dbReference type="HOGENOM" id="CLU_126929_3_0_6"/>
<dbReference type="RefSeq" id="WP_004872454.1">
    <property type="nucleotide sequence ID" value="NZ_CP005986.1"/>
</dbReference>
<feature type="binding site" evidence="5">
    <location>
        <position position="88"/>
    </location>
    <ligand>
        <name>Zn(2+)</name>
        <dbReference type="ChEBI" id="CHEBI:29105"/>
    </ligand>
</feature>
<feature type="binding site" evidence="5">
    <location>
        <position position="70"/>
    </location>
    <ligand>
        <name>Zn(2+)</name>
        <dbReference type="ChEBI" id="CHEBI:29105"/>
    </ligand>
</feature>
<protein>
    <recommendedName>
        <fullName evidence="5">Hydrogenase maturation factor HypA</fullName>
    </recommendedName>
</protein>
<evidence type="ECO:0000313" key="7">
    <source>
        <dbReference type="Proteomes" id="UP000005522"/>
    </source>
</evidence>
<dbReference type="GO" id="GO:0008270">
    <property type="term" value="F:zinc ion binding"/>
    <property type="evidence" value="ECO:0007669"/>
    <property type="project" value="UniProtKB-UniRule"/>
</dbReference>
<sequence>MHELGITRNIVSICSEQAHGRKVTRVRLEVGLLSGVVPDAIRFCFDVCSQGTPLEGADLEVLEIPGEGECRSCGKRVPLRQVFEHCPCGAGDLICVAGKELNIKDMEVQ</sequence>
<evidence type="ECO:0000256" key="3">
    <source>
        <dbReference type="ARBA" id="ARBA00022723"/>
    </source>
</evidence>
<dbReference type="InterPro" id="IPR000688">
    <property type="entry name" value="HypA/HybF"/>
</dbReference>
<dbReference type="PROSITE" id="PS01249">
    <property type="entry name" value="HYPA"/>
    <property type="match status" value="1"/>
</dbReference>
<feature type="binding site" evidence="5">
    <location>
        <position position="86"/>
    </location>
    <ligand>
        <name>Zn(2+)</name>
        <dbReference type="ChEBI" id="CHEBI:29105"/>
    </ligand>
</feature>
<gene>
    <name evidence="5" type="primary">hypA</name>
    <name evidence="6" type="ORF">Acaty_c1590</name>
</gene>
<dbReference type="PANTHER" id="PTHR34535:SF3">
    <property type="entry name" value="HYDROGENASE MATURATION FACTOR HYPA"/>
    <property type="match status" value="1"/>
</dbReference>
<dbReference type="AlphaFoldDB" id="A0A059ZRE7"/>
<keyword evidence="3 5" id="KW-0479">Metal-binding</keyword>
<dbReference type="HAMAP" id="MF_00213">
    <property type="entry name" value="HypA_HybF"/>
    <property type="match status" value="1"/>
</dbReference>
<dbReference type="Gene3D" id="3.30.2320.80">
    <property type="match status" value="1"/>
</dbReference>
<dbReference type="PANTHER" id="PTHR34535">
    <property type="entry name" value="HYDROGENASE MATURATION FACTOR HYPA"/>
    <property type="match status" value="1"/>
</dbReference>
<comment type="function">
    <text evidence="5">Involved in the maturation of [NiFe] hydrogenases. Required for nickel insertion into the metal center of the hydrogenase.</text>
</comment>
<dbReference type="eggNOG" id="COG0375">
    <property type="taxonomic scope" value="Bacteria"/>
</dbReference>
<dbReference type="EMBL" id="CP005986">
    <property type="protein sequence ID" value="AIA55454.1"/>
    <property type="molecule type" value="Genomic_DNA"/>
</dbReference>
<reference evidence="6 7" key="1">
    <citation type="journal article" date="2009" name="J. Bacteriol.">
        <title>Draft genome sequence of the extremely acidophilic bacterium Acidithiobacillus caldus ATCC 51756 reveals metabolic versatility in the genus Acidithiobacillus.</title>
        <authorList>
            <person name="Valdes J."/>
            <person name="Quatrini R."/>
            <person name="Hallberg K."/>
            <person name="Dopson M."/>
            <person name="Valenzuela P.D."/>
            <person name="Holmes D.S."/>
        </authorList>
    </citation>
    <scope>NUCLEOTIDE SEQUENCE [LARGE SCALE GENOMIC DNA]</scope>
    <source>
        <strain evidence="7">ATCC 51756 / DSM 8584 / KU</strain>
    </source>
</reference>
<feature type="binding site" evidence="5">
    <location>
        <position position="73"/>
    </location>
    <ligand>
        <name>Zn(2+)</name>
        <dbReference type="ChEBI" id="CHEBI:29105"/>
    </ligand>
</feature>
<dbReference type="Proteomes" id="UP000005522">
    <property type="component" value="Chromosome"/>
</dbReference>
<proteinExistence type="inferred from homology"/>
<dbReference type="GO" id="GO:0051604">
    <property type="term" value="P:protein maturation"/>
    <property type="evidence" value="ECO:0007669"/>
    <property type="project" value="InterPro"/>
</dbReference>
<organism evidence="6 7">
    <name type="scientific">Acidithiobacillus caldus (strain ATCC 51756 / DSM 8584 / KU)</name>
    <dbReference type="NCBI Taxonomy" id="637389"/>
    <lineage>
        <taxon>Bacteria</taxon>
        <taxon>Pseudomonadati</taxon>
        <taxon>Pseudomonadota</taxon>
        <taxon>Acidithiobacillia</taxon>
        <taxon>Acidithiobacillales</taxon>
        <taxon>Acidithiobacillaceae</taxon>
        <taxon>Acidithiobacillus</taxon>
    </lineage>
</organism>
<evidence type="ECO:0000256" key="5">
    <source>
        <dbReference type="HAMAP-Rule" id="MF_00213"/>
    </source>
</evidence>
<dbReference type="PIRSF" id="PIRSF004761">
    <property type="entry name" value="Hydrgn_mat_HypA"/>
    <property type="match status" value="1"/>
</dbReference>
<evidence type="ECO:0000256" key="1">
    <source>
        <dbReference type="ARBA" id="ARBA00010748"/>
    </source>
</evidence>
<dbReference type="KEGG" id="acz:Acaty_c1590"/>
<feature type="binding site" evidence="5">
    <location>
        <position position="2"/>
    </location>
    <ligand>
        <name>Ni(2+)</name>
        <dbReference type="ChEBI" id="CHEBI:49786"/>
    </ligand>
</feature>
<dbReference type="InterPro" id="IPR020538">
    <property type="entry name" value="Hydgase_Ni_incorp_HypA/HybF_CS"/>
</dbReference>
<keyword evidence="2 5" id="KW-0533">Nickel</keyword>
<name>A0A059ZRE7_ACICK</name>
<accession>A0A059ZRE7</accession>
<dbReference type="GO" id="GO:0016151">
    <property type="term" value="F:nickel cation binding"/>
    <property type="evidence" value="ECO:0007669"/>
    <property type="project" value="UniProtKB-UniRule"/>
</dbReference>
<evidence type="ECO:0000256" key="2">
    <source>
        <dbReference type="ARBA" id="ARBA00022596"/>
    </source>
</evidence>